<evidence type="ECO:0000256" key="2">
    <source>
        <dbReference type="SAM" id="Phobius"/>
    </source>
</evidence>
<reference evidence="3 4" key="1">
    <citation type="submission" date="2024-01" db="EMBL/GenBank/DDBJ databases">
        <title>A draft genome for a cacao thread blight-causing isolate of Paramarasmius palmivorus.</title>
        <authorList>
            <person name="Baruah I.K."/>
            <person name="Bukari Y."/>
            <person name="Amoako-Attah I."/>
            <person name="Meinhardt L.W."/>
            <person name="Bailey B.A."/>
            <person name="Cohen S.P."/>
        </authorList>
    </citation>
    <scope>NUCLEOTIDE SEQUENCE [LARGE SCALE GENOMIC DNA]</scope>
    <source>
        <strain evidence="3 4">GH-12</strain>
    </source>
</reference>
<evidence type="ECO:0008006" key="5">
    <source>
        <dbReference type="Google" id="ProtNLM"/>
    </source>
</evidence>
<keyword evidence="2" id="KW-0472">Membrane</keyword>
<comment type="caution">
    <text evidence="3">The sequence shown here is derived from an EMBL/GenBank/DDBJ whole genome shotgun (WGS) entry which is preliminary data.</text>
</comment>
<feature type="region of interest" description="Disordered" evidence="1">
    <location>
        <begin position="99"/>
        <end position="135"/>
    </location>
</feature>
<name>A0AAW0CF12_9AGAR</name>
<evidence type="ECO:0000313" key="4">
    <source>
        <dbReference type="Proteomes" id="UP001383192"/>
    </source>
</evidence>
<dbReference type="EMBL" id="JAYKXP010000045">
    <property type="protein sequence ID" value="KAK7037685.1"/>
    <property type="molecule type" value="Genomic_DNA"/>
</dbReference>
<feature type="transmembrane region" description="Helical" evidence="2">
    <location>
        <begin position="36"/>
        <end position="58"/>
    </location>
</feature>
<keyword evidence="4" id="KW-1185">Reference proteome</keyword>
<dbReference type="Proteomes" id="UP001383192">
    <property type="component" value="Unassembled WGS sequence"/>
</dbReference>
<protein>
    <recommendedName>
        <fullName evidence="5">TRP C-terminal domain-containing protein</fullName>
    </recommendedName>
</protein>
<keyword evidence="2" id="KW-0812">Transmembrane</keyword>
<evidence type="ECO:0000256" key="1">
    <source>
        <dbReference type="SAM" id="MobiDB-lite"/>
    </source>
</evidence>
<feature type="compositionally biased region" description="Polar residues" evidence="1">
    <location>
        <begin position="99"/>
        <end position="109"/>
    </location>
</feature>
<sequence length="135" mass="15293">MLQTLFRYTFTRGILVTVFQIIYVVLFLAKNDSLEWAVFQMALIKIYVITMLAMYVPLTSRGGKTVTKYEIRLNSRKSIRANHGGVVTVSGFGTSVEENTTARGINDSSIAPMEDSEERRNGTYQLKEYPQDNPV</sequence>
<gene>
    <name evidence="3" type="ORF">VNI00_010911</name>
</gene>
<dbReference type="AlphaFoldDB" id="A0AAW0CF12"/>
<keyword evidence="2" id="KW-1133">Transmembrane helix</keyword>
<feature type="transmembrane region" description="Helical" evidence="2">
    <location>
        <begin position="12"/>
        <end position="30"/>
    </location>
</feature>
<accession>A0AAW0CF12</accession>
<evidence type="ECO:0000313" key="3">
    <source>
        <dbReference type="EMBL" id="KAK7037685.1"/>
    </source>
</evidence>
<proteinExistence type="predicted"/>
<organism evidence="3 4">
    <name type="scientific">Paramarasmius palmivorus</name>
    <dbReference type="NCBI Taxonomy" id="297713"/>
    <lineage>
        <taxon>Eukaryota</taxon>
        <taxon>Fungi</taxon>
        <taxon>Dikarya</taxon>
        <taxon>Basidiomycota</taxon>
        <taxon>Agaricomycotina</taxon>
        <taxon>Agaricomycetes</taxon>
        <taxon>Agaricomycetidae</taxon>
        <taxon>Agaricales</taxon>
        <taxon>Marasmiineae</taxon>
        <taxon>Marasmiaceae</taxon>
        <taxon>Paramarasmius</taxon>
    </lineage>
</organism>